<reference evidence="2 3" key="1">
    <citation type="submission" date="2020-08" db="EMBL/GenBank/DDBJ databases">
        <title>Genome sequence of Weissella diestrammenae KACC 16890T.</title>
        <authorList>
            <person name="Hyun D.-W."/>
            <person name="Bae J.-W."/>
        </authorList>
    </citation>
    <scope>NUCLEOTIDE SEQUENCE [LARGE SCALE GENOMIC DNA]</scope>
    <source>
        <strain evidence="2 3">KACC 16890</strain>
    </source>
</reference>
<dbReference type="SUPFAM" id="SSF63411">
    <property type="entry name" value="LuxS/MPP-like metallohydrolase"/>
    <property type="match status" value="2"/>
</dbReference>
<sequence length="417" mass="47389">MKTIELTNGVYVHIVQTTQFATNQISINFSQPKAKAHFAERFLVSNMLETVSKQYFSQTLMAKKISQMYGADFSVDVSNLGAIHNLRLNLSLVNDVFTNDKTNMVQTGLEFLQEVLLRPLGNDEIGFDLTVFSRQQEIALDEIAGLFEDREYQAIRTALTAYFQTSYLGETAFGQSESIEHVTPLMAWHELKRMYQNDRVDIMLQGDFSDTSILPLLNRFNFQPRMSQISPFEQQTQQVLQMHSLAANVNQARLVQIYQLNLTVQQRFVGYVFNALFGGLGVSRLFSNVREKAGLAYAVYSDFNPYTGVLLVSAGLELDDLAQARQMIAQQIEQLQTQPITAEELSIVKRLMINDYVVALDRPERQLDYLLSQQLTGLILTDQQWTEQINAVTVAAVQKVAQALILQIDLMLTRERN</sequence>
<dbReference type="EMBL" id="CP060724">
    <property type="protein sequence ID" value="QNN75486.1"/>
    <property type="molecule type" value="Genomic_DNA"/>
</dbReference>
<dbReference type="PANTHER" id="PTHR11851:SF186">
    <property type="entry name" value="INACTIVE METALLOPROTEASE YMFF-RELATED"/>
    <property type="match status" value="1"/>
</dbReference>
<evidence type="ECO:0000313" key="2">
    <source>
        <dbReference type="EMBL" id="QNN75486.1"/>
    </source>
</evidence>
<evidence type="ECO:0000313" key="3">
    <source>
        <dbReference type="Proteomes" id="UP000515800"/>
    </source>
</evidence>
<dbReference type="Gene3D" id="3.30.830.10">
    <property type="entry name" value="Metalloenzyme, LuxS/M16 peptidase-like"/>
    <property type="match status" value="2"/>
</dbReference>
<name>A0A7G9T5W1_9LACO</name>
<feature type="domain" description="Peptidase M16 C-terminal" evidence="1">
    <location>
        <begin position="192"/>
        <end position="350"/>
    </location>
</feature>
<dbReference type="NCBIfam" id="NF047422">
    <property type="entry name" value="YfmF_fam"/>
    <property type="match status" value="1"/>
</dbReference>
<keyword evidence="3" id="KW-1185">Reference proteome</keyword>
<dbReference type="RefSeq" id="WP_187529319.1">
    <property type="nucleotide sequence ID" value="NZ_CP060724.1"/>
</dbReference>
<proteinExistence type="predicted"/>
<dbReference type="Pfam" id="PF05193">
    <property type="entry name" value="Peptidase_M16_C"/>
    <property type="match status" value="1"/>
</dbReference>
<dbReference type="InterPro" id="IPR050361">
    <property type="entry name" value="MPP/UQCRC_Complex"/>
</dbReference>
<gene>
    <name evidence="2" type="ORF">H9L19_00850</name>
</gene>
<evidence type="ECO:0000259" key="1">
    <source>
        <dbReference type="Pfam" id="PF05193"/>
    </source>
</evidence>
<dbReference type="InterPro" id="IPR011249">
    <property type="entry name" value="Metalloenz_LuxS/M16"/>
</dbReference>
<accession>A0A7G9T5W1</accession>
<protein>
    <submittedName>
        <fullName evidence="2">Insulinase family protein</fullName>
    </submittedName>
</protein>
<dbReference type="KEGG" id="wdi:H9L19_00850"/>
<dbReference type="InterPro" id="IPR007863">
    <property type="entry name" value="Peptidase_M16_C"/>
</dbReference>
<dbReference type="AlphaFoldDB" id="A0A7G9T5W1"/>
<dbReference type="PANTHER" id="PTHR11851">
    <property type="entry name" value="METALLOPROTEASE"/>
    <property type="match status" value="1"/>
</dbReference>
<organism evidence="2 3">
    <name type="scientific">Weissella diestrammenae</name>
    <dbReference type="NCBI Taxonomy" id="1162633"/>
    <lineage>
        <taxon>Bacteria</taxon>
        <taxon>Bacillati</taxon>
        <taxon>Bacillota</taxon>
        <taxon>Bacilli</taxon>
        <taxon>Lactobacillales</taxon>
        <taxon>Lactobacillaceae</taxon>
        <taxon>Weissella</taxon>
    </lineage>
</organism>
<dbReference type="GO" id="GO:0046872">
    <property type="term" value="F:metal ion binding"/>
    <property type="evidence" value="ECO:0007669"/>
    <property type="project" value="InterPro"/>
</dbReference>
<dbReference type="Proteomes" id="UP000515800">
    <property type="component" value="Chromosome"/>
</dbReference>